<evidence type="ECO:0000313" key="4">
    <source>
        <dbReference type="Proteomes" id="UP000035720"/>
    </source>
</evidence>
<organism evidence="3 4">
    <name type="scientific">Nostocoides jenkinsii Ben 74</name>
    <dbReference type="NCBI Taxonomy" id="1193518"/>
    <lineage>
        <taxon>Bacteria</taxon>
        <taxon>Bacillati</taxon>
        <taxon>Actinomycetota</taxon>
        <taxon>Actinomycetes</taxon>
        <taxon>Micrococcales</taxon>
        <taxon>Intrasporangiaceae</taxon>
        <taxon>Nostocoides</taxon>
    </lineage>
</organism>
<dbReference type="PANTHER" id="PTHR48081">
    <property type="entry name" value="AB HYDROLASE SUPERFAMILY PROTEIN C4A8.06C"/>
    <property type="match status" value="1"/>
</dbReference>
<dbReference type="PANTHER" id="PTHR48081:SF33">
    <property type="entry name" value="KYNURENINE FORMAMIDASE"/>
    <property type="match status" value="1"/>
</dbReference>
<dbReference type="OrthoDB" id="255603at2"/>
<dbReference type="RefSeq" id="WP_048544702.1">
    <property type="nucleotide sequence ID" value="NZ_HF571038.1"/>
</dbReference>
<dbReference type="Pfam" id="PF20434">
    <property type="entry name" value="BD-FAE"/>
    <property type="match status" value="1"/>
</dbReference>
<accession>A0A077MC96</accession>
<dbReference type="AlphaFoldDB" id="A0A077MC96"/>
<dbReference type="InterPro" id="IPR029058">
    <property type="entry name" value="AB_hydrolase_fold"/>
</dbReference>
<feature type="domain" description="BD-FAE-like" evidence="2">
    <location>
        <begin position="40"/>
        <end position="226"/>
    </location>
</feature>
<keyword evidence="4" id="KW-1185">Reference proteome</keyword>
<dbReference type="EMBL" id="CAJC01000068">
    <property type="protein sequence ID" value="CCI52328.1"/>
    <property type="molecule type" value="Genomic_DNA"/>
</dbReference>
<dbReference type="InterPro" id="IPR049492">
    <property type="entry name" value="BD-FAE-like_dom"/>
</dbReference>
<dbReference type="InterPro" id="IPR050300">
    <property type="entry name" value="GDXG_lipolytic_enzyme"/>
</dbReference>
<comment type="caution">
    <text evidence="3">The sequence shown here is derived from an EMBL/GenBank/DDBJ whole genome shotgun (WGS) entry which is preliminary data.</text>
</comment>
<sequence length="273" mass="27894">MSQISNPAKVTKLTYGRDPSQFAELHLPDGGGQEGTGPDARETAPVCVVVHGGFWRARYGLDLGTPLARDLAAHGVAALNVEYRRVGNGGGWPNTCADVAAAVDALAAVADRVDLTRVVALGHSAGGHLAGWLAGRARLRDGAPGANPVVPLSGFVSQAGVLDLELAVTDHLGAGAVAAFLDPSGGGEPAAYEVVSPVRLLPTGVPSVLVHGTADEDVPLSQSESYAAAAARADDSCRLVTLPGADHFGVITPDSPDWHVCRAAVLDLVSTQR</sequence>
<evidence type="ECO:0000256" key="1">
    <source>
        <dbReference type="ARBA" id="ARBA00022801"/>
    </source>
</evidence>
<dbReference type="GO" id="GO:0016787">
    <property type="term" value="F:hydrolase activity"/>
    <property type="evidence" value="ECO:0007669"/>
    <property type="project" value="UniProtKB-KW"/>
</dbReference>
<dbReference type="Gene3D" id="3.40.50.1820">
    <property type="entry name" value="alpha/beta hydrolase"/>
    <property type="match status" value="1"/>
</dbReference>
<name>A0A077MC96_9MICO</name>
<evidence type="ECO:0000259" key="2">
    <source>
        <dbReference type="Pfam" id="PF20434"/>
    </source>
</evidence>
<dbReference type="Proteomes" id="UP000035720">
    <property type="component" value="Unassembled WGS sequence"/>
</dbReference>
<keyword evidence="1" id="KW-0378">Hydrolase</keyword>
<dbReference type="SUPFAM" id="SSF53474">
    <property type="entry name" value="alpha/beta-Hydrolases"/>
    <property type="match status" value="1"/>
</dbReference>
<reference evidence="3 4" key="1">
    <citation type="journal article" date="2013" name="ISME J.">
        <title>A metabolic model for members of the genus Tetrasphaera involved in enhanced biological phosphorus removal.</title>
        <authorList>
            <person name="Kristiansen R."/>
            <person name="Nguyen H.T.T."/>
            <person name="Saunders A.M."/>
            <person name="Nielsen J.L."/>
            <person name="Wimmer R."/>
            <person name="Le V.Q."/>
            <person name="McIlroy S.J."/>
            <person name="Petrovski S."/>
            <person name="Seviour R.J."/>
            <person name="Calteau A."/>
            <person name="Nielsen K.L."/>
            <person name="Nielsen P.H."/>
        </authorList>
    </citation>
    <scope>NUCLEOTIDE SEQUENCE [LARGE SCALE GENOMIC DNA]</scope>
    <source>
        <strain evidence="3 4">Ben 74</strain>
    </source>
</reference>
<dbReference type="STRING" id="1193518.BN13_160010"/>
<protein>
    <recommendedName>
        <fullName evidence="2">BD-FAE-like domain-containing protein</fullName>
    </recommendedName>
</protein>
<proteinExistence type="predicted"/>
<gene>
    <name evidence="3" type="ORF">BN13_160010</name>
</gene>
<evidence type="ECO:0000313" key="3">
    <source>
        <dbReference type="EMBL" id="CCI52328.1"/>
    </source>
</evidence>